<gene>
    <name evidence="2" type="ORF">FKW77_001148</name>
</gene>
<feature type="domain" description="Amidase" evidence="1">
    <location>
        <begin position="31"/>
        <end position="100"/>
    </location>
</feature>
<dbReference type="OrthoDB" id="566138at2759"/>
<dbReference type="EMBL" id="CP042201">
    <property type="protein sequence ID" value="QDS77132.1"/>
    <property type="molecule type" value="Genomic_DNA"/>
</dbReference>
<dbReference type="Proteomes" id="UP000316270">
    <property type="component" value="Chromosome 17"/>
</dbReference>
<reference evidence="2 3" key="1">
    <citation type="submission" date="2019-07" db="EMBL/GenBank/DDBJ databases">
        <title>Finished genome of Venturia effusa.</title>
        <authorList>
            <person name="Young C.A."/>
            <person name="Cox M.P."/>
            <person name="Ganley A.R.D."/>
            <person name="David W.J."/>
        </authorList>
    </citation>
    <scope>NUCLEOTIDE SEQUENCE [LARGE SCALE GENOMIC DNA]</scope>
    <source>
        <strain evidence="3">albino</strain>
    </source>
</reference>
<accession>A0A517LNB2</accession>
<dbReference type="SUPFAM" id="SSF75304">
    <property type="entry name" value="Amidase signature (AS) enzymes"/>
    <property type="match status" value="1"/>
</dbReference>
<feature type="domain" description="Amidase" evidence="1">
    <location>
        <begin position="119"/>
        <end position="454"/>
    </location>
</feature>
<keyword evidence="3" id="KW-1185">Reference proteome</keyword>
<dbReference type="PANTHER" id="PTHR42678">
    <property type="entry name" value="AMIDASE"/>
    <property type="match status" value="1"/>
</dbReference>
<evidence type="ECO:0000259" key="1">
    <source>
        <dbReference type="Pfam" id="PF01425"/>
    </source>
</evidence>
<dbReference type="InterPro" id="IPR036928">
    <property type="entry name" value="AS_sf"/>
</dbReference>
<organism evidence="2 3">
    <name type="scientific">Venturia effusa</name>
    <dbReference type="NCBI Taxonomy" id="50376"/>
    <lineage>
        <taxon>Eukaryota</taxon>
        <taxon>Fungi</taxon>
        <taxon>Dikarya</taxon>
        <taxon>Ascomycota</taxon>
        <taxon>Pezizomycotina</taxon>
        <taxon>Dothideomycetes</taxon>
        <taxon>Pleosporomycetidae</taxon>
        <taxon>Venturiales</taxon>
        <taxon>Venturiaceae</taxon>
        <taxon>Venturia</taxon>
    </lineage>
</organism>
<dbReference type="InterPro" id="IPR023631">
    <property type="entry name" value="Amidase_dom"/>
</dbReference>
<dbReference type="Pfam" id="PF01425">
    <property type="entry name" value="Amidase"/>
    <property type="match status" value="2"/>
</dbReference>
<evidence type="ECO:0000313" key="3">
    <source>
        <dbReference type="Proteomes" id="UP000316270"/>
    </source>
</evidence>
<evidence type="ECO:0000313" key="2">
    <source>
        <dbReference type="EMBL" id="QDS77132.1"/>
    </source>
</evidence>
<protein>
    <recommendedName>
        <fullName evidence="1">Amidase domain-containing protein</fullName>
    </recommendedName>
</protein>
<dbReference type="PANTHER" id="PTHR42678:SF34">
    <property type="entry name" value="OS04G0183300 PROTEIN"/>
    <property type="match status" value="1"/>
</dbReference>
<dbReference type="Gene3D" id="3.90.1300.10">
    <property type="entry name" value="Amidase signature (AS) domain"/>
    <property type="match status" value="1"/>
</dbReference>
<dbReference type="STRING" id="50376.A0A517LNB2"/>
<name>A0A517LNB2_9PEZI</name>
<dbReference type="AlphaFoldDB" id="A0A517LNB2"/>
<sequence length="558" mass="60197">MAATMPTDLMEASIEQLGYGLRQHQFTSVGLVKAYLLKIAEVNGELNAVLETNPDALSIAASLDEERADGKVRGPLHGIPILIKDFIATKDKLNTTGTFIRDHHCGRLLFPFTADLLPAGSYALLGAKVSHDATIVTKLRKAGAIILGKTNLSQWAHLRSFNTTNGWSARGGQTHGPYFPDQDPWGSSSGSAVSVALGLSAAALGTETDGSITYPASYNNIVGIKPTVGLTSRHMIISFSEHEDTVGPLARTVKDAAYLLQVISGVDRRDNYTSAIPDGVVPDFVSACKPSALASVRLGIPRNAISILSDNASRPMLEAFEWSVDVLRAAGATIIEDANFTAAVEYMNSTATSTVVFADWKMNLPLYLAALAFNPQNIGTLEDLRNFITTSPLEDSLKRDVSLMDLAIQSPPHNNKDPQFWEAYQKALYFGEEGGLAGAIERHQLDAVILPANFAPHWAASIGAPIITVPMGAYPAGTPMAKDAWGLVEVASNIPSACPHPHREIGKRFSEKQLVGMAYAFEQRTKFRDKLKPYVTPKASIEVTKRGNEVEVQVEESD</sequence>
<proteinExistence type="predicted"/>